<dbReference type="CDD" id="cd00067">
    <property type="entry name" value="GAL4"/>
    <property type="match status" value="1"/>
</dbReference>
<gene>
    <name evidence="4" type="ORF">THARTR1_08129</name>
</gene>
<feature type="region of interest" description="Disordered" evidence="2">
    <location>
        <begin position="402"/>
        <end position="437"/>
    </location>
</feature>
<feature type="domain" description="Zn(2)-C6 fungal-type" evidence="3">
    <location>
        <begin position="17"/>
        <end position="56"/>
    </location>
</feature>
<feature type="compositionally biased region" description="Polar residues" evidence="2">
    <location>
        <begin position="402"/>
        <end position="412"/>
    </location>
</feature>
<evidence type="ECO:0000256" key="2">
    <source>
        <dbReference type="SAM" id="MobiDB-lite"/>
    </source>
</evidence>
<dbReference type="SUPFAM" id="SSF57701">
    <property type="entry name" value="Zn2/Cys6 DNA-binding domain"/>
    <property type="match status" value="1"/>
</dbReference>
<dbReference type="AlphaFoldDB" id="A0A2K0U0C9"/>
<feature type="region of interest" description="Disordered" evidence="2">
    <location>
        <begin position="56"/>
        <end position="108"/>
    </location>
</feature>
<dbReference type="EMBL" id="MTYI01000134">
    <property type="protein sequence ID" value="PNP51225.1"/>
    <property type="molecule type" value="Genomic_DNA"/>
</dbReference>
<name>A0A2K0U0C9_TRIHA</name>
<protein>
    <recommendedName>
        <fullName evidence="3">Zn(2)-C6 fungal-type domain-containing protein</fullName>
    </recommendedName>
</protein>
<reference evidence="4 5" key="1">
    <citation type="submission" date="2017-02" db="EMBL/GenBank/DDBJ databases">
        <title>Genomes of Trichoderma spp. with biocontrol activity.</title>
        <authorList>
            <person name="Gardiner D."/>
            <person name="Kazan K."/>
            <person name="Vos C."/>
            <person name="Harvey P."/>
        </authorList>
    </citation>
    <scope>NUCLEOTIDE SEQUENCE [LARGE SCALE GENOMIC DNA]</scope>
    <source>
        <strain evidence="4 5">Tr1</strain>
    </source>
</reference>
<feature type="region of interest" description="Disordered" evidence="2">
    <location>
        <begin position="365"/>
        <end position="389"/>
    </location>
</feature>
<dbReference type="Proteomes" id="UP000236290">
    <property type="component" value="Unassembled WGS sequence"/>
</dbReference>
<dbReference type="GO" id="GO:0000981">
    <property type="term" value="F:DNA-binding transcription factor activity, RNA polymerase II-specific"/>
    <property type="evidence" value="ECO:0007669"/>
    <property type="project" value="InterPro"/>
</dbReference>
<keyword evidence="1" id="KW-0539">Nucleus</keyword>
<evidence type="ECO:0000256" key="1">
    <source>
        <dbReference type="ARBA" id="ARBA00023242"/>
    </source>
</evidence>
<dbReference type="Pfam" id="PF00172">
    <property type="entry name" value="Zn_clus"/>
    <property type="match status" value="1"/>
</dbReference>
<comment type="caution">
    <text evidence="4">The sequence shown here is derived from an EMBL/GenBank/DDBJ whole genome shotgun (WGS) entry which is preliminary data.</text>
</comment>
<organism evidence="4 5">
    <name type="scientific">Trichoderma harzianum</name>
    <name type="common">Hypocrea lixii</name>
    <dbReference type="NCBI Taxonomy" id="5544"/>
    <lineage>
        <taxon>Eukaryota</taxon>
        <taxon>Fungi</taxon>
        <taxon>Dikarya</taxon>
        <taxon>Ascomycota</taxon>
        <taxon>Pezizomycotina</taxon>
        <taxon>Sordariomycetes</taxon>
        <taxon>Hypocreomycetidae</taxon>
        <taxon>Hypocreales</taxon>
        <taxon>Hypocreaceae</taxon>
        <taxon>Trichoderma</taxon>
    </lineage>
</organism>
<dbReference type="InterPro" id="IPR036864">
    <property type="entry name" value="Zn2-C6_fun-type_DNA-bd_sf"/>
</dbReference>
<evidence type="ECO:0000313" key="5">
    <source>
        <dbReference type="Proteomes" id="UP000236290"/>
    </source>
</evidence>
<accession>A0A2K0U0C9</accession>
<dbReference type="InterPro" id="IPR001138">
    <property type="entry name" value="Zn2Cys6_DnaBD"/>
</dbReference>
<dbReference type="GO" id="GO:0008270">
    <property type="term" value="F:zinc ion binding"/>
    <property type="evidence" value="ECO:0007669"/>
    <property type="project" value="InterPro"/>
</dbReference>
<dbReference type="PROSITE" id="PS50048">
    <property type="entry name" value="ZN2_CY6_FUNGAL_2"/>
    <property type="match status" value="1"/>
</dbReference>
<dbReference type="Gene3D" id="4.10.240.10">
    <property type="entry name" value="Zn(2)-C6 fungal-type DNA-binding domain"/>
    <property type="match status" value="1"/>
</dbReference>
<evidence type="ECO:0000313" key="4">
    <source>
        <dbReference type="EMBL" id="PNP51225.1"/>
    </source>
</evidence>
<proteinExistence type="predicted"/>
<dbReference type="OrthoDB" id="4222821at2759"/>
<sequence length="471" mass="51148">MSLATTPGEAHLPFRRSCDRCHDQKVRCMRPQESNHPIPDSEPCVRCKRSGSICIFSPQQKPGRPPLGSDSRETTTSAMYSRKRPRQSLGSVDLPQSPPLTCPSSVTSLPDSAPMVGSLGLGSTLFSPFTTGDELGDGCTSSYDADFLTSIPTMSSNDSLPSHRHNKSVCERNPTNPIVDMIERDTEELGNLCLQVCHAARALSSSYPTSLAVSSPSLNEIFASTEALVSIIHRNTSAGSNSNKDDEFLNADPAGFSHQPDWDEFNWLQGPPHNQWALPQASPTVNRAPDTGVVLMILACHQRLLVTLGGILFYISRHLRQQKPRGLPIGTSPFIEMPTTQALIIVNLVSHQLDRLDRAVGLLAEEGETTKRQPGSAAQTADMGALSPLSPEQFDAPQIVSATEKQPSQSKLKPSASGDSDERGASLSVDNSSSGSHKAITSAIDMMKYRQEQLQKQMKMVKQQIMNFDSI</sequence>
<evidence type="ECO:0000259" key="3">
    <source>
        <dbReference type="PROSITE" id="PS50048"/>
    </source>
</evidence>